<feature type="region of interest" description="Disordered" evidence="1">
    <location>
        <begin position="104"/>
        <end position="139"/>
    </location>
</feature>
<evidence type="ECO:0000313" key="2">
    <source>
        <dbReference type="EMBL" id="TVY83585.1"/>
    </source>
</evidence>
<name>A0A8T9CCT5_9HELO</name>
<protein>
    <submittedName>
        <fullName evidence="2">Uncharacterized protein</fullName>
    </submittedName>
</protein>
<dbReference type="EMBL" id="QGMK01000176">
    <property type="protein sequence ID" value="TVY83585.1"/>
    <property type="molecule type" value="Genomic_DNA"/>
</dbReference>
<dbReference type="Proteomes" id="UP000469558">
    <property type="component" value="Unassembled WGS sequence"/>
</dbReference>
<reference evidence="2 3" key="1">
    <citation type="submission" date="2018-05" db="EMBL/GenBank/DDBJ databases">
        <title>Genome sequencing and assembly of the regulated plant pathogen Lachnellula willkommii and related sister species for the development of diagnostic species identification markers.</title>
        <authorList>
            <person name="Giroux E."/>
            <person name="Bilodeau G."/>
        </authorList>
    </citation>
    <scope>NUCLEOTIDE SEQUENCE [LARGE SCALE GENOMIC DNA]</scope>
    <source>
        <strain evidence="2 3">CBS 268.59</strain>
    </source>
</reference>
<evidence type="ECO:0000313" key="3">
    <source>
        <dbReference type="Proteomes" id="UP000469558"/>
    </source>
</evidence>
<dbReference type="OrthoDB" id="5296720at2759"/>
<organism evidence="2 3">
    <name type="scientific">Lachnellula suecica</name>
    <dbReference type="NCBI Taxonomy" id="602035"/>
    <lineage>
        <taxon>Eukaryota</taxon>
        <taxon>Fungi</taxon>
        <taxon>Dikarya</taxon>
        <taxon>Ascomycota</taxon>
        <taxon>Pezizomycotina</taxon>
        <taxon>Leotiomycetes</taxon>
        <taxon>Helotiales</taxon>
        <taxon>Lachnaceae</taxon>
        <taxon>Lachnellula</taxon>
    </lineage>
</organism>
<dbReference type="AlphaFoldDB" id="A0A8T9CCT5"/>
<comment type="caution">
    <text evidence="2">The sequence shown here is derived from an EMBL/GenBank/DDBJ whole genome shotgun (WGS) entry which is preliminary data.</text>
</comment>
<gene>
    <name evidence="2" type="ORF">LSUE1_G001233</name>
</gene>
<evidence type="ECO:0000256" key="1">
    <source>
        <dbReference type="SAM" id="MobiDB-lite"/>
    </source>
</evidence>
<sequence>MAQVEHADLWMERNNCYAHLVRELFGSPPTRNYKFLSLEMLRIEMRGLWLASVTSYYFPPQTLNRFLEVVKPQVNGANFATVEYVKRAGNWEIVGDGVFTRQAKDMVPENPNGGDEANATLSVNPGSRSRAHKEADSDD</sequence>
<keyword evidence="3" id="KW-1185">Reference proteome</keyword>
<accession>A0A8T9CCT5</accession>
<proteinExistence type="predicted"/>